<reference evidence="1 2" key="1">
    <citation type="submission" date="2019-05" db="EMBL/GenBank/DDBJ databases">
        <title>Another draft genome of Portunus trituberculatus and its Hox gene families provides insights of decapod evolution.</title>
        <authorList>
            <person name="Jeong J.-H."/>
            <person name="Song I."/>
            <person name="Kim S."/>
            <person name="Choi T."/>
            <person name="Kim D."/>
            <person name="Ryu S."/>
            <person name="Kim W."/>
        </authorList>
    </citation>
    <scope>NUCLEOTIDE SEQUENCE [LARGE SCALE GENOMIC DNA]</scope>
    <source>
        <tissue evidence="1">Muscle</tissue>
    </source>
</reference>
<keyword evidence="2" id="KW-1185">Reference proteome</keyword>
<sequence length="69" mass="7307">MGIKRLGYFSSFTDPGSGWRDGFSMPTGQGRGPPWAKWVASGLQSGSHDFAMTDDTSAVVMVAVGLLLL</sequence>
<name>A0A5B7E039_PORTR</name>
<evidence type="ECO:0000313" key="2">
    <source>
        <dbReference type="Proteomes" id="UP000324222"/>
    </source>
</evidence>
<organism evidence="1 2">
    <name type="scientific">Portunus trituberculatus</name>
    <name type="common">Swimming crab</name>
    <name type="synonym">Neptunus trituberculatus</name>
    <dbReference type="NCBI Taxonomy" id="210409"/>
    <lineage>
        <taxon>Eukaryota</taxon>
        <taxon>Metazoa</taxon>
        <taxon>Ecdysozoa</taxon>
        <taxon>Arthropoda</taxon>
        <taxon>Crustacea</taxon>
        <taxon>Multicrustacea</taxon>
        <taxon>Malacostraca</taxon>
        <taxon>Eumalacostraca</taxon>
        <taxon>Eucarida</taxon>
        <taxon>Decapoda</taxon>
        <taxon>Pleocyemata</taxon>
        <taxon>Brachyura</taxon>
        <taxon>Eubrachyura</taxon>
        <taxon>Portunoidea</taxon>
        <taxon>Portunidae</taxon>
        <taxon>Portuninae</taxon>
        <taxon>Portunus</taxon>
    </lineage>
</organism>
<gene>
    <name evidence="1" type="ORF">E2C01_020561</name>
</gene>
<dbReference type="AlphaFoldDB" id="A0A5B7E039"/>
<dbReference type="Proteomes" id="UP000324222">
    <property type="component" value="Unassembled WGS sequence"/>
</dbReference>
<dbReference type="EMBL" id="VSRR010001739">
    <property type="protein sequence ID" value="MPC27392.1"/>
    <property type="molecule type" value="Genomic_DNA"/>
</dbReference>
<accession>A0A5B7E039</accession>
<protein>
    <submittedName>
        <fullName evidence="1">Uncharacterized protein</fullName>
    </submittedName>
</protein>
<proteinExistence type="predicted"/>
<evidence type="ECO:0000313" key="1">
    <source>
        <dbReference type="EMBL" id="MPC27392.1"/>
    </source>
</evidence>
<comment type="caution">
    <text evidence="1">The sequence shown here is derived from an EMBL/GenBank/DDBJ whole genome shotgun (WGS) entry which is preliminary data.</text>
</comment>